<dbReference type="InterPro" id="IPR029052">
    <property type="entry name" value="Metallo-depent_PP-like"/>
</dbReference>
<dbReference type="PANTHER" id="PTHR10340">
    <property type="entry name" value="SPHINGOMYELIN PHOSPHODIESTERASE"/>
    <property type="match status" value="1"/>
</dbReference>
<evidence type="ECO:0000256" key="10">
    <source>
        <dbReference type="ARBA" id="ARBA00023136"/>
    </source>
</evidence>
<dbReference type="FunFam" id="3.60.21.10:FF:000082">
    <property type="entry name" value="Endopolyphosphatase"/>
    <property type="match status" value="1"/>
</dbReference>
<dbReference type="GO" id="GO:0005774">
    <property type="term" value="C:vacuolar membrane"/>
    <property type="evidence" value="ECO:0007669"/>
    <property type="project" value="UniProtKB-SubCell"/>
</dbReference>
<protein>
    <recommendedName>
        <fullName evidence="4 12">Endopolyphosphatase</fullName>
        <ecNumber evidence="3 12">3.6.1.10</ecNumber>
    </recommendedName>
</protein>
<evidence type="ECO:0000313" key="17">
    <source>
        <dbReference type="Proteomes" id="UP000184383"/>
    </source>
</evidence>
<dbReference type="GO" id="GO:0004309">
    <property type="term" value="F:exopolyphosphatase activity"/>
    <property type="evidence" value="ECO:0007669"/>
    <property type="project" value="TreeGrafter"/>
</dbReference>
<organism evidence="16 17">
    <name type="scientific">Aspergillus wentii DTO 134E9</name>
    <dbReference type="NCBI Taxonomy" id="1073089"/>
    <lineage>
        <taxon>Eukaryota</taxon>
        <taxon>Fungi</taxon>
        <taxon>Dikarya</taxon>
        <taxon>Ascomycota</taxon>
        <taxon>Pezizomycotina</taxon>
        <taxon>Eurotiomycetes</taxon>
        <taxon>Eurotiomycetidae</taxon>
        <taxon>Eurotiales</taxon>
        <taxon>Aspergillaceae</taxon>
        <taxon>Aspergillus</taxon>
        <taxon>Aspergillus subgen. Cremei</taxon>
    </lineage>
</organism>
<dbReference type="CDD" id="cd00842">
    <property type="entry name" value="MPP_ASMase"/>
    <property type="match status" value="1"/>
</dbReference>
<dbReference type="Proteomes" id="UP000184383">
    <property type="component" value="Unassembled WGS sequence"/>
</dbReference>
<reference evidence="17" key="1">
    <citation type="journal article" date="2017" name="Genome Biol.">
        <title>Comparative genomics reveals high biological diversity and specific adaptations in the industrially and medically important fungal genus Aspergillus.</title>
        <authorList>
            <person name="de Vries R.P."/>
            <person name="Riley R."/>
            <person name="Wiebenga A."/>
            <person name="Aguilar-Osorio G."/>
            <person name="Amillis S."/>
            <person name="Uchima C.A."/>
            <person name="Anderluh G."/>
            <person name="Asadollahi M."/>
            <person name="Askin M."/>
            <person name="Barry K."/>
            <person name="Battaglia E."/>
            <person name="Bayram O."/>
            <person name="Benocci T."/>
            <person name="Braus-Stromeyer S.A."/>
            <person name="Caldana C."/>
            <person name="Canovas D."/>
            <person name="Cerqueira G.C."/>
            <person name="Chen F."/>
            <person name="Chen W."/>
            <person name="Choi C."/>
            <person name="Clum A."/>
            <person name="Dos Santos R.A."/>
            <person name="Damasio A.R."/>
            <person name="Diallinas G."/>
            <person name="Emri T."/>
            <person name="Fekete E."/>
            <person name="Flipphi M."/>
            <person name="Freyberg S."/>
            <person name="Gallo A."/>
            <person name="Gournas C."/>
            <person name="Habgood R."/>
            <person name="Hainaut M."/>
            <person name="Harispe M.L."/>
            <person name="Henrissat B."/>
            <person name="Hilden K.S."/>
            <person name="Hope R."/>
            <person name="Hossain A."/>
            <person name="Karabika E."/>
            <person name="Karaffa L."/>
            <person name="Karanyi Z."/>
            <person name="Krasevec N."/>
            <person name="Kuo A."/>
            <person name="Kusch H."/>
            <person name="LaButti K."/>
            <person name="Lagendijk E.L."/>
            <person name="Lapidus A."/>
            <person name="Levasseur A."/>
            <person name="Lindquist E."/>
            <person name="Lipzen A."/>
            <person name="Logrieco A.F."/>
            <person name="MacCabe A."/>
            <person name="Maekelae M.R."/>
            <person name="Malavazi I."/>
            <person name="Melin P."/>
            <person name="Meyer V."/>
            <person name="Mielnichuk N."/>
            <person name="Miskei M."/>
            <person name="Molnar A.P."/>
            <person name="Mule G."/>
            <person name="Ngan C.Y."/>
            <person name="Orejas M."/>
            <person name="Orosz E."/>
            <person name="Ouedraogo J.P."/>
            <person name="Overkamp K.M."/>
            <person name="Park H.-S."/>
            <person name="Perrone G."/>
            <person name="Piumi F."/>
            <person name="Punt P.J."/>
            <person name="Ram A.F."/>
            <person name="Ramon A."/>
            <person name="Rauscher S."/>
            <person name="Record E."/>
            <person name="Riano-Pachon D.M."/>
            <person name="Robert V."/>
            <person name="Roehrig J."/>
            <person name="Ruller R."/>
            <person name="Salamov A."/>
            <person name="Salih N.S."/>
            <person name="Samson R.A."/>
            <person name="Sandor E."/>
            <person name="Sanguinetti M."/>
            <person name="Schuetze T."/>
            <person name="Sepcic K."/>
            <person name="Shelest E."/>
            <person name="Sherlock G."/>
            <person name="Sophianopoulou V."/>
            <person name="Squina F.M."/>
            <person name="Sun H."/>
            <person name="Susca A."/>
            <person name="Todd R.B."/>
            <person name="Tsang A."/>
            <person name="Unkles S.E."/>
            <person name="van de Wiele N."/>
            <person name="van Rossen-Uffink D."/>
            <person name="Oliveira J.V."/>
            <person name="Vesth T.C."/>
            <person name="Visser J."/>
            <person name="Yu J.-H."/>
            <person name="Zhou M."/>
            <person name="Andersen M.R."/>
            <person name="Archer D.B."/>
            <person name="Baker S.E."/>
            <person name="Benoit I."/>
            <person name="Brakhage A.A."/>
            <person name="Braus G.H."/>
            <person name="Fischer R."/>
            <person name="Frisvad J.C."/>
            <person name="Goldman G.H."/>
            <person name="Houbraken J."/>
            <person name="Oakley B."/>
            <person name="Pocsi I."/>
            <person name="Scazzocchio C."/>
            <person name="Seiboth B."/>
            <person name="vanKuyk P.A."/>
            <person name="Wortman J."/>
            <person name="Dyer P.S."/>
            <person name="Grigoriev I.V."/>
        </authorList>
    </citation>
    <scope>NUCLEOTIDE SEQUENCE [LARGE SCALE GENOMIC DNA]</scope>
    <source>
        <strain evidence="17">DTO 134E9</strain>
    </source>
</reference>
<evidence type="ECO:0000256" key="5">
    <source>
        <dbReference type="ARBA" id="ARBA00022554"/>
    </source>
</evidence>
<dbReference type="EC" id="3.6.1.10" evidence="3 12"/>
<evidence type="ECO:0000256" key="13">
    <source>
        <dbReference type="SAM" id="MobiDB-lite"/>
    </source>
</evidence>
<dbReference type="STRING" id="1073089.A0A1L9RKF5"/>
<keyword evidence="10 12" id="KW-0472">Membrane</keyword>
<proteinExistence type="inferred from homology"/>
<dbReference type="AlphaFoldDB" id="A0A1L9RKF5"/>
<keyword evidence="8" id="KW-0735">Signal-anchor</keyword>
<evidence type="ECO:0000313" key="16">
    <source>
        <dbReference type="EMBL" id="OJJ35412.1"/>
    </source>
</evidence>
<dbReference type="Pfam" id="PF00149">
    <property type="entry name" value="Metallophos"/>
    <property type="match status" value="1"/>
</dbReference>
<feature type="chain" id="PRO_5011978968" description="Endopolyphosphatase" evidence="14">
    <location>
        <begin position="18"/>
        <end position="635"/>
    </location>
</feature>
<sequence>MTSILLALALWTANAAGVPVAEQLPLGVGSGSVAQPSRGLTGRFLHITDLHPDPHYVPGTSTDDACHRGHGSTGYFGAEGSECDAPLSLINETFRWIENNLKGKVDFVIWTGDSARHDNDDDIPRTEKEVIQLNEVIAQQFINVFAVDGDVVDKVQPNLGLSIPIIPTIGNNDVMPHNIFEEGPNRWTKELSETWSKFIPEIQRHTFVEGGWFTTEVIPGKLAVISLNTMYFFQSNSAVDGCEDKSEPGYEHMEWLRVQLKLLRGRNMKAILMGHVPPARTGSKKNWYETCWQKYALWKNQYRDVVVGDLYGHMNTDHFMLHDNHEVEIADIGQSDASRSSQDKLPNNISIQGTKEYLDSLRDQWADLPSPPSEILSLDSTDDWFREDVATFGDDALDDPKVQGKKKRMRKFLRKIGGPWAERYCVSLTMSSLVPNYFPSLRVVEYNISGLEDTPTWAEVGSSMSISDSSYSDEDAEEEYSHQADQPLDEEGKKKKKKKPKFKVPEPPSATSPPGPAYSNQPFTFLGYTQYFANLTRINREYEELSASTSNTDKKHDLLSFEVEYDTKNDDVYKMQDLTVRSFFKLASQIAAGSSNADDISADGKKKKKKKNKFWRTFLSRAYVGFYDDDELNDL</sequence>
<name>A0A1L9RKF5_ASPWE</name>
<keyword evidence="14" id="KW-0732">Signal</keyword>
<dbReference type="InterPro" id="IPR004843">
    <property type="entry name" value="Calcineurin-like_PHP"/>
</dbReference>
<keyword evidence="17" id="KW-1185">Reference proteome</keyword>
<dbReference type="EMBL" id="KV878212">
    <property type="protein sequence ID" value="OJJ35412.1"/>
    <property type="molecule type" value="Genomic_DNA"/>
</dbReference>
<feature type="domain" description="Calcineurin-like phosphoesterase" evidence="15">
    <location>
        <begin position="43"/>
        <end position="290"/>
    </location>
</feature>
<dbReference type="Gene3D" id="3.60.21.10">
    <property type="match status" value="1"/>
</dbReference>
<comment type="catalytic activity">
    <reaction evidence="12">
        <text>[phosphate](n+1) + n H2O = (n+1) phosphate + n H(+)</text>
        <dbReference type="Rhea" id="RHEA:22452"/>
        <dbReference type="Rhea" id="RHEA-COMP:14280"/>
        <dbReference type="ChEBI" id="CHEBI:15377"/>
        <dbReference type="ChEBI" id="CHEBI:15378"/>
        <dbReference type="ChEBI" id="CHEBI:16838"/>
        <dbReference type="ChEBI" id="CHEBI:43474"/>
        <dbReference type="EC" id="3.6.1.10"/>
    </reaction>
</comment>
<comment type="function">
    <text evidence="12">Catalyzes the hydrolysis of inorganic polyphosphate (polyP) chains of many hundreds of phosphate residues into shorter lengths.</text>
</comment>
<keyword evidence="11" id="KW-0325">Glycoprotein</keyword>
<keyword evidence="7 12" id="KW-0378">Hydrolase</keyword>
<evidence type="ECO:0000256" key="6">
    <source>
        <dbReference type="ARBA" id="ARBA00022692"/>
    </source>
</evidence>
<dbReference type="PIRSF" id="PIRSF027093">
    <property type="entry name" value="EndopolyPtase_N1"/>
    <property type="match status" value="1"/>
</dbReference>
<dbReference type="GO" id="GO:0006798">
    <property type="term" value="P:polyphosphate catabolic process"/>
    <property type="evidence" value="ECO:0007669"/>
    <property type="project" value="TreeGrafter"/>
</dbReference>
<dbReference type="VEuPathDB" id="FungiDB:ASPWEDRAFT_507787"/>
<keyword evidence="9" id="KW-1133">Transmembrane helix</keyword>
<gene>
    <name evidence="16" type="ORF">ASPWEDRAFT_507787</name>
</gene>
<feature type="region of interest" description="Disordered" evidence="13">
    <location>
        <begin position="462"/>
        <end position="517"/>
    </location>
</feature>
<dbReference type="GO" id="GO:0000298">
    <property type="term" value="F:endopolyphosphatase activity"/>
    <property type="evidence" value="ECO:0007669"/>
    <property type="project" value="UniProtKB-EC"/>
</dbReference>
<evidence type="ECO:0000256" key="9">
    <source>
        <dbReference type="ARBA" id="ARBA00022989"/>
    </source>
</evidence>
<keyword evidence="5 12" id="KW-0926">Vacuole</keyword>
<accession>A0A1L9RKF5</accession>
<dbReference type="OrthoDB" id="348678at2759"/>
<evidence type="ECO:0000256" key="3">
    <source>
        <dbReference type="ARBA" id="ARBA00012459"/>
    </source>
</evidence>
<evidence type="ECO:0000256" key="11">
    <source>
        <dbReference type="ARBA" id="ARBA00023180"/>
    </source>
</evidence>
<dbReference type="GO" id="GO:0008081">
    <property type="term" value="F:phosphoric diester hydrolase activity"/>
    <property type="evidence" value="ECO:0007669"/>
    <property type="project" value="TreeGrafter"/>
</dbReference>
<evidence type="ECO:0000256" key="14">
    <source>
        <dbReference type="SAM" id="SignalP"/>
    </source>
</evidence>
<dbReference type="SUPFAM" id="SSF56300">
    <property type="entry name" value="Metallo-dependent phosphatases"/>
    <property type="match status" value="1"/>
</dbReference>
<dbReference type="PANTHER" id="PTHR10340:SF55">
    <property type="entry name" value="ENDOPOLYPHOSPHATASE"/>
    <property type="match status" value="1"/>
</dbReference>
<evidence type="ECO:0000256" key="1">
    <source>
        <dbReference type="ARBA" id="ARBA00004576"/>
    </source>
</evidence>
<comment type="similarity">
    <text evidence="2">Belongs to the endopolyphosphatase PPN1 family.</text>
</comment>
<evidence type="ECO:0000259" key="15">
    <source>
        <dbReference type="Pfam" id="PF00149"/>
    </source>
</evidence>
<feature type="compositionally biased region" description="Pro residues" evidence="13">
    <location>
        <begin position="505"/>
        <end position="516"/>
    </location>
</feature>
<dbReference type="GeneID" id="63753342"/>
<evidence type="ECO:0000256" key="4">
    <source>
        <dbReference type="ARBA" id="ARBA00014458"/>
    </source>
</evidence>
<dbReference type="InterPro" id="IPR041805">
    <property type="entry name" value="ASMase/PPN1_MPP"/>
</dbReference>
<evidence type="ECO:0000256" key="8">
    <source>
        <dbReference type="ARBA" id="ARBA00022968"/>
    </source>
</evidence>
<dbReference type="InterPro" id="IPR012358">
    <property type="entry name" value="EndopolyPtase_N1"/>
</dbReference>
<evidence type="ECO:0000256" key="2">
    <source>
        <dbReference type="ARBA" id="ARBA00010399"/>
    </source>
</evidence>
<keyword evidence="6" id="KW-0812">Transmembrane</keyword>
<feature type="signal peptide" evidence="14">
    <location>
        <begin position="1"/>
        <end position="17"/>
    </location>
</feature>
<evidence type="ECO:0000256" key="7">
    <source>
        <dbReference type="ARBA" id="ARBA00022801"/>
    </source>
</evidence>
<dbReference type="GO" id="GO:0000324">
    <property type="term" value="C:fungal-type vacuole"/>
    <property type="evidence" value="ECO:0007669"/>
    <property type="project" value="TreeGrafter"/>
</dbReference>
<comment type="subcellular location">
    <subcellularLocation>
        <location evidence="1">Vacuole membrane</location>
        <topology evidence="1">Single-pass type II membrane protein</topology>
    </subcellularLocation>
</comment>
<evidence type="ECO:0000256" key="12">
    <source>
        <dbReference type="PIRNR" id="PIRNR027093"/>
    </source>
</evidence>
<dbReference type="RefSeq" id="XP_040689088.1">
    <property type="nucleotide sequence ID" value="XM_040837494.1"/>
</dbReference>